<evidence type="ECO:0000256" key="2">
    <source>
        <dbReference type="ARBA" id="ARBA00004184"/>
    </source>
</evidence>
<organism evidence="11 12">
    <name type="scientific">Echinicola rosea</name>
    <dbReference type="NCBI Taxonomy" id="1807691"/>
    <lineage>
        <taxon>Bacteria</taxon>
        <taxon>Pseudomonadati</taxon>
        <taxon>Bacteroidota</taxon>
        <taxon>Cytophagia</taxon>
        <taxon>Cytophagales</taxon>
        <taxon>Cyclobacteriaceae</taxon>
        <taxon>Echinicola</taxon>
    </lineage>
</organism>
<dbReference type="InterPro" id="IPR036771">
    <property type="entry name" value="ATPsynth_dsu/esu_N"/>
</dbReference>
<dbReference type="EMBL" id="BMIU01000003">
    <property type="protein sequence ID" value="GGF24063.1"/>
    <property type="molecule type" value="Genomic_DNA"/>
</dbReference>
<evidence type="ECO:0000313" key="12">
    <source>
        <dbReference type="Proteomes" id="UP000647339"/>
    </source>
</evidence>
<comment type="subcellular location">
    <subcellularLocation>
        <location evidence="2">Endomembrane system</location>
        <topology evidence="2">Peripheral membrane protein</topology>
    </subcellularLocation>
</comment>
<name>A0ABQ1UR24_9BACT</name>
<feature type="domain" description="ATP synthase F1 complex delta/epsilon subunit N-terminal" evidence="10">
    <location>
        <begin position="4"/>
        <end position="81"/>
    </location>
</feature>
<protein>
    <recommendedName>
        <fullName evidence="10">ATP synthase F1 complex delta/epsilon subunit N-terminal domain-containing protein</fullName>
    </recommendedName>
</protein>
<dbReference type="CDD" id="cd12152">
    <property type="entry name" value="F1-ATPase_delta"/>
    <property type="match status" value="1"/>
</dbReference>
<evidence type="ECO:0000256" key="8">
    <source>
        <dbReference type="ARBA" id="ARBA00023310"/>
    </source>
</evidence>
<gene>
    <name evidence="11" type="ORF">GCM10011339_10240</name>
</gene>
<proteinExistence type="inferred from homology"/>
<dbReference type="SUPFAM" id="SSF51344">
    <property type="entry name" value="Epsilon subunit of F1F0-ATP synthase N-terminal domain"/>
    <property type="match status" value="1"/>
</dbReference>
<comment type="similarity">
    <text evidence="3 9">Belongs to the ATPase epsilon chain family.</text>
</comment>
<dbReference type="Gene3D" id="2.60.15.10">
    <property type="entry name" value="F0F1 ATP synthase delta/epsilon subunit, N-terminal"/>
    <property type="match status" value="1"/>
</dbReference>
<dbReference type="Proteomes" id="UP000647339">
    <property type="component" value="Unassembled WGS sequence"/>
</dbReference>
<keyword evidence="5 9" id="KW-0406">Ion transport</keyword>
<evidence type="ECO:0000256" key="5">
    <source>
        <dbReference type="ARBA" id="ARBA00023065"/>
    </source>
</evidence>
<dbReference type="InterPro" id="IPR020546">
    <property type="entry name" value="ATP_synth_F1_dsu/esu_N"/>
</dbReference>
<dbReference type="PANTHER" id="PTHR13822">
    <property type="entry name" value="ATP SYNTHASE DELTA/EPSILON CHAIN"/>
    <property type="match status" value="1"/>
</dbReference>
<evidence type="ECO:0000256" key="7">
    <source>
        <dbReference type="ARBA" id="ARBA00023196"/>
    </source>
</evidence>
<sequence>MVHMHLEIITPDKKVFQGEVSEATFPGASGAFQVLKNHAPVVSALAKGTVSYTTNDGKQSLEVDGGVVEVRENEIVLLAEKVLD</sequence>
<keyword evidence="7 9" id="KW-0139">CF(1)</keyword>
<evidence type="ECO:0000259" key="10">
    <source>
        <dbReference type="Pfam" id="PF02823"/>
    </source>
</evidence>
<keyword evidence="12" id="KW-1185">Reference proteome</keyword>
<dbReference type="PANTHER" id="PTHR13822:SF10">
    <property type="entry name" value="ATP SYNTHASE EPSILON CHAIN, CHLOROPLASTIC"/>
    <property type="match status" value="1"/>
</dbReference>
<keyword evidence="4 9" id="KW-0813">Transport</keyword>
<comment type="subunit">
    <text evidence="9">F-type ATPases have 2 components, CF(1) - the catalytic core - and CF(0) - the membrane proton channel. CF(1) has five subunits: alpha(3), beta(3), gamma(1), delta(1), epsilon(1). CF(0) has three main subunits: a, b and c.</text>
</comment>
<comment type="caution">
    <text evidence="11">The sequence shown here is derived from an EMBL/GenBank/DDBJ whole genome shotgun (WGS) entry which is preliminary data.</text>
</comment>
<dbReference type="InterPro" id="IPR001469">
    <property type="entry name" value="ATP_synth_F1_dsu/esu"/>
</dbReference>
<evidence type="ECO:0000256" key="6">
    <source>
        <dbReference type="ARBA" id="ARBA00023136"/>
    </source>
</evidence>
<dbReference type="NCBIfam" id="TIGR01216">
    <property type="entry name" value="ATP_synt_epsi"/>
    <property type="match status" value="1"/>
</dbReference>
<accession>A0ABQ1UR24</accession>
<keyword evidence="8 9" id="KW-0066">ATP synthesis</keyword>
<comment type="function">
    <text evidence="1">Produces ATP from ADP in the presence of a proton gradient across the membrane.</text>
</comment>
<evidence type="ECO:0000256" key="9">
    <source>
        <dbReference type="RuleBase" id="RU003656"/>
    </source>
</evidence>
<dbReference type="Pfam" id="PF02823">
    <property type="entry name" value="ATP-synt_DE_N"/>
    <property type="match status" value="1"/>
</dbReference>
<evidence type="ECO:0000256" key="3">
    <source>
        <dbReference type="ARBA" id="ARBA00005712"/>
    </source>
</evidence>
<evidence type="ECO:0000256" key="1">
    <source>
        <dbReference type="ARBA" id="ARBA00003543"/>
    </source>
</evidence>
<reference evidence="12" key="1">
    <citation type="journal article" date="2019" name="Int. J. Syst. Evol. Microbiol.">
        <title>The Global Catalogue of Microorganisms (GCM) 10K type strain sequencing project: providing services to taxonomists for standard genome sequencing and annotation.</title>
        <authorList>
            <consortium name="The Broad Institute Genomics Platform"/>
            <consortium name="The Broad Institute Genome Sequencing Center for Infectious Disease"/>
            <person name="Wu L."/>
            <person name="Ma J."/>
        </authorList>
    </citation>
    <scope>NUCLEOTIDE SEQUENCE [LARGE SCALE GENOMIC DNA]</scope>
    <source>
        <strain evidence="12">CGMCC 1.15407</strain>
    </source>
</reference>
<keyword evidence="6" id="KW-0472">Membrane</keyword>
<evidence type="ECO:0000313" key="11">
    <source>
        <dbReference type="EMBL" id="GGF24063.1"/>
    </source>
</evidence>
<evidence type="ECO:0000256" key="4">
    <source>
        <dbReference type="ARBA" id="ARBA00022448"/>
    </source>
</evidence>